<dbReference type="EMBL" id="CAJNOO010000935">
    <property type="protein sequence ID" value="CAF1065227.1"/>
    <property type="molecule type" value="Genomic_DNA"/>
</dbReference>
<dbReference type="SUPFAM" id="SSF48371">
    <property type="entry name" value="ARM repeat"/>
    <property type="match status" value="1"/>
</dbReference>
<sequence>MSKNLNSTEIYKNLLPELLDTPNKKEFLFEKIQAMSNPYYKSRALYQLAEFYDEKSDKLLNESFILAKTIPELTLKFQVLEKIFSIVHYKESNQKSFIKEILTELFLSYENINEQYDRVIASIRLSFYESGEFRKKYLANAIETLIQMDEDDDKIKLIIKLKPLITIYDDLHVKLNSIIESLKNKTSHYFVNSYYGRILFNEKLNVDIPNLNLNINENTNFSNYTELQALFLLFAQLNDTKLLMNKTESIDQLWINLFKNTNNQSDIEEILNISLHNEIILPPQVAIIIDELIQQGKENIISILFPYIIKPSNEVLPIVHRWFTNYDQSRIKQLAAILLAEAKHIFEPVIDTIIDLMKSDNDQMRYRAQRIFQHPERSPNEPKHLPRVRSYIASFLYDLLWDDPLVFRNLILFINDHIWNLIMRALESSTDPSYVEELLYSVMFLTQHDQITRENWIEFARILSITDTSQFKEKIFFVRTEVERIQFIIDNICTLTDINDETYIEILESKLINQTTVTVEHLPQMSYNEIKSIGSCNLYVSYDLNQITLNMLNNISINIILMENLIKWLIKKMTSFKYKDDTIFSIVLCSFLLSLISACVQKEDYLYRKITNSPSFNKIQMIKLLEKMLHYHPYFSARGSAFILLAAIDHCDHKVIINTMNALLDENVVKEYFVIGFPLIHLSPNELVDDLLESLQSESAIKTYEILNIFTDFTLNEKIDTKGKSKIINYLAREIIQLKSKKPINYYYTDVKIPFTTILENELYKAWIKIQGLSGKTQHSIKMDE</sequence>
<reference evidence="1" key="1">
    <citation type="submission" date="2021-02" db="EMBL/GenBank/DDBJ databases">
        <authorList>
            <person name="Nowell W R."/>
        </authorList>
    </citation>
    <scope>NUCLEOTIDE SEQUENCE</scope>
</reference>
<organism evidence="1 2">
    <name type="scientific">Rotaria sordida</name>
    <dbReference type="NCBI Taxonomy" id="392033"/>
    <lineage>
        <taxon>Eukaryota</taxon>
        <taxon>Metazoa</taxon>
        <taxon>Spiralia</taxon>
        <taxon>Gnathifera</taxon>
        <taxon>Rotifera</taxon>
        <taxon>Eurotatoria</taxon>
        <taxon>Bdelloidea</taxon>
        <taxon>Philodinida</taxon>
        <taxon>Philodinidae</taxon>
        <taxon>Rotaria</taxon>
    </lineage>
</organism>
<dbReference type="OrthoDB" id="10053621at2759"/>
<dbReference type="Proteomes" id="UP000663882">
    <property type="component" value="Unassembled WGS sequence"/>
</dbReference>
<name>A0A814LJW8_9BILA</name>
<dbReference type="InterPro" id="IPR016024">
    <property type="entry name" value="ARM-type_fold"/>
</dbReference>
<protein>
    <submittedName>
        <fullName evidence="1">Uncharacterized protein</fullName>
    </submittedName>
</protein>
<dbReference type="AlphaFoldDB" id="A0A814LJW8"/>
<comment type="caution">
    <text evidence="1">The sequence shown here is derived from an EMBL/GenBank/DDBJ whole genome shotgun (WGS) entry which is preliminary data.</text>
</comment>
<proteinExistence type="predicted"/>
<gene>
    <name evidence="1" type="ORF">RFH988_LOCUS17474</name>
</gene>
<evidence type="ECO:0000313" key="2">
    <source>
        <dbReference type="Proteomes" id="UP000663882"/>
    </source>
</evidence>
<evidence type="ECO:0000313" key="1">
    <source>
        <dbReference type="EMBL" id="CAF1065227.1"/>
    </source>
</evidence>
<accession>A0A814LJW8</accession>